<dbReference type="WBParaSite" id="TMUE_1000005002.1">
    <property type="protein sequence ID" value="TMUE_1000005002.1"/>
    <property type="gene ID" value="WBGene00292649"/>
</dbReference>
<evidence type="ECO:0000313" key="3">
    <source>
        <dbReference type="Proteomes" id="UP000046395"/>
    </source>
</evidence>
<feature type="coiled-coil region" evidence="1">
    <location>
        <begin position="614"/>
        <end position="683"/>
    </location>
</feature>
<accession>A0A5S6QDJ3</accession>
<feature type="compositionally biased region" description="Polar residues" evidence="2">
    <location>
        <begin position="117"/>
        <end position="126"/>
    </location>
</feature>
<proteinExistence type="predicted"/>
<feature type="compositionally biased region" description="Basic and acidic residues" evidence="2">
    <location>
        <begin position="568"/>
        <end position="580"/>
    </location>
</feature>
<feature type="compositionally biased region" description="Basic and acidic residues" evidence="2">
    <location>
        <begin position="102"/>
        <end position="116"/>
    </location>
</feature>
<feature type="compositionally biased region" description="Basic and acidic residues" evidence="2">
    <location>
        <begin position="127"/>
        <end position="141"/>
    </location>
</feature>
<feature type="region of interest" description="Disordered" evidence="2">
    <location>
        <begin position="463"/>
        <end position="531"/>
    </location>
</feature>
<feature type="compositionally biased region" description="Basic and acidic residues" evidence="2">
    <location>
        <begin position="223"/>
        <end position="237"/>
    </location>
</feature>
<keyword evidence="3" id="KW-1185">Reference proteome</keyword>
<sequence>MSSEELEEGEIVDVVQPDAVDNNTWQDMDVDFTEKANSILVVRNKNTRMHLLGIPRRPLITEVPRKYEPVPIQPDVSNISTEVGTRRSTFRPHTSHRRRPLLNRDDAVRDSERLNPHENSCTFTDTTGDKRPRGTHFKEWKGQSNSQPPCTSAAAEKFQMDSDEDASLLLLRLQLLESLNRKEGKLLDRKRKNFAHGRRSKRSQKRRKTANINQSKCVSQVDQHQRSDQLLKTDFHAGSRVRQRNGNSATEVSSRPNLLPTPRPSESILLPSNGKYTDRSCGDGTQPKSSPACAEKDGSTSEGDHSSEERALRLYLIANMLENRRQKALLNQGAHSVGPVVEQSGAVTANSKKEVANVAPSEAGKPTCSKAPNLPEAKDLHAARNAQQNVRVPLNKRCDLASAAKPLPQGSSNPVATKVTPWRPATPQPKPPAPSATTSVSTYDTAKQLIPQSHPLAQFIRKERLAPGSRQYVRPTSPYENGNKGGPPAQTVGSSRGGAHSHLNTRSRYKWTQAKSSSAQSNPTGPHGFRNISYRKDAYAQDKGYVAFVQQKQKPVIVVLDDGDSSDEEGKGPPSKEKPAGSRAGCTGSAEDAVIAQAERDASEALLTVYDSKVDTAGKELRFYEQKLDEDKQQLYVLRCQQNEEELCYRKSLALRAKLRSELEKLNQQIDVHRTNMDATNNKIRVLQDVIEKGAIQRRLTELKWKSVKCASTAYKLNCGIGDRLADDDLYADGIAQKASVDMQTLLDACNPKRSLDPEEVFVEQVRETLRLPSTEPEKNVAFAPVDDSSPLMCFRSYRLLSACMAARGIPLSTPTLSNNIDPMVMFCPYALDGICAEENCPWQHPSDYELSQKEILFDLLSYHPEAVIDASGSELEVRNRLELYCKQLCQSFGQTETTDDLMKFCVTRMKKFLPSTGVCLEKRRFVCRPKRRGMKRCVGSSAFIVQGSTNSVSLCQLEDATRILNTEVERRSRLWRAVEKTERLKKQVTENLCSPELWREFLFSLADVIDNKVVLRCICDQAYRCAPGFHTRVALFAGCATFSEAADVCHRCLHWLQWNRAHSGGPRDCGRAAVVVANFLHSAIQLGSVSDAIRLLQSELLCPSSPAAANLGDDAAVSVWLMLIHVRLTECLPNSVSIRHCNSILSSDITMPWAYLHKTHASLLYELLYLACSCVGSRDGQPTRHSEPLNRICQPLLILLAESSTKERLMFWVREAFRLLRCNEEFVAFLLFESSLDVLTEVAAREEVVQACLKIRAHNIRFKYYWLTLLARDRQWGAIVDFDPSLNAYVDEVFPQDGRKPSEDTFARLTSNVRPLADELGSYWEAYLLLSILLKRIGVSQDVNLLRSAFDDDVLSLLLLPAQQLHYLREVVLLARVLKVGKDFLVIMLQTVLAVLSRARYIKLGSLPTELIGALVDFVCVAVPERKEAILKEMLFRFGEADTIRFILIDSLDADSQLWCHLVQSSAHCLQTIDRYLTCIRRANQSGNRLLALFVLKHGLQAFPTCQELTCQLEELRTSSEEADRQIRQDG</sequence>
<feature type="region of interest" description="Disordered" evidence="2">
    <location>
        <begin position="187"/>
        <end position="308"/>
    </location>
</feature>
<feature type="region of interest" description="Disordered" evidence="2">
    <location>
        <begin position="403"/>
        <end position="442"/>
    </location>
</feature>
<feature type="compositionally biased region" description="Polar residues" evidence="2">
    <location>
        <begin position="513"/>
        <end position="524"/>
    </location>
</feature>
<dbReference type="InterPro" id="IPR039278">
    <property type="entry name" value="Red1"/>
</dbReference>
<feature type="region of interest" description="Disordered" evidence="2">
    <location>
        <begin position="561"/>
        <end position="588"/>
    </location>
</feature>
<reference evidence="4" key="1">
    <citation type="submission" date="2019-12" db="UniProtKB">
        <authorList>
            <consortium name="WormBaseParasite"/>
        </authorList>
    </citation>
    <scope>IDENTIFICATION</scope>
</reference>
<organism evidence="3 4">
    <name type="scientific">Trichuris muris</name>
    <name type="common">Mouse whipworm</name>
    <dbReference type="NCBI Taxonomy" id="70415"/>
    <lineage>
        <taxon>Eukaryota</taxon>
        <taxon>Metazoa</taxon>
        <taxon>Ecdysozoa</taxon>
        <taxon>Nematoda</taxon>
        <taxon>Enoplea</taxon>
        <taxon>Dorylaimia</taxon>
        <taxon>Trichinellida</taxon>
        <taxon>Trichuridae</taxon>
        <taxon>Trichuris</taxon>
    </lineage>
</organism>
<dbReference type="PANTHER" id="PTHR21563">
    <property type="entry name" value="ZINC FINGER C3H1 DOMAIN-CONTAINING PROTEIN"/>
    <property type="match status" value="1"/>
</dbReference>
<feature type="compositionally biased region" description="Basic residues" evidence="2">
    <location>
        <begin position="88"/>
        <end position="101"/>
    </location>
</feature>
<protein>
    <submittedName>
        <fullName evidence="4">Zinc-finger domain-containing protein</fullName>
    </submittedName>
</protein>
<dbReference type="STRING" id="70415.A0A5S6QDJ3"/>
<feature type="compositionally biased region" description="Basic and acidic residues" evidence="2">
    <location>
        <begin position="294"/>
        <end position="308"/>
    </location>
</feature>
<evidence type="ECO:0000313" key="4">
    <source>
        <dbReference type="WBParaSite" id="TMUE_1000005002.1"/>
    </source>
</evidence>
<dbReference type="PANTHER" id="PTHR21563:SF3">
    <property type="entry name" value="ZINC FINGER C3H1 DOMAIN-CONTAINING PROTEIN"/>
    <property type="match status" value="1"/>
</dbReference>
<feature type="compositionally biased region" description="Pro residues" evidence="2">
    <location>
        <begin position="424"/>
        <end position="434"/>
    </location>
</feature>
<dbReference type="Proteomes" id="UP000046395">
    <property type="component" value="Unassembled WGS sequence"/>
</dbReference>
<evidence type="ECO:0000256" key="1">
    <source>
        <dbReference type="SAM" id="Coils"/>
    </source>
</evidence>
<dbReference type="GO" id="GO:0005634">
    <property type="term" value="C:nucleus"/>
    <property type="evidence" value="ECO:0007669"/>
    <property type="project" value="TreeGrafter"/>
</dbReference>
<feature type="region of interest" description="Disordered" evidence="2">
    <location>
        <begin position="84"/>
        <end position="151"/>
    </location>
</feature>
<dbReference type="GO" id="GO:0000178">
    <property type="term" value="C:exosome (RNase complex)"/>
    <property type="evidence" value="ECO:0007669"/>
    <property type="project" value="TreeGrafter"/>
</dbReference>
<evidence type="ECO:0000256" key="2">
    <source>
        <dbReference type="SAM" id="MobiDB-lite"/>
    </source>
</evidence>
<feature type="compositionally biased region" description="Polar residues" evidence="2">
    <location>
        <begin position="244"/>
        <end position="256"/>
    </location>
</feature>
<keyword evidence="1" id="KW-0175">Coiled coil</keyword>
<feature type="compositionally biased region" description="Basic residues" evidence="2">
    <location>
        <begin position="188"/>
        <end position="209"/>
    </location>
</feature>
<feature type="compositionally biased region" description="Polar residues" evidence="2">
    <location>
        <begin position="210"/>
        <end position="222"/>
    </location>
</feature>
<name>A0A5S6QDJ3_TRIMR</name>